<dbReference type="AlphaFoldDB" id="A0A6J4NNV6"/>
<dbReference type="InterPro" id="IPR008323">
    <property type="entry name" value="UCP033563"/>
</dbReference>
<organism evidence="1">
    <name type="scientific">uncultured Nocardioides sp</name>
    <dbReference type="NCBI Taxonomy" id="198441"/>
    <lineage>
        <taxon>Bacteria</taxon>
        <taxon>Bacillati</taxon>
        <taxon>Actinomycetota</taxon>
        <taxon>Actinomycetes</taxon>
        <taxon>Propionibacteriales</taxon>
        <taxon>Nocardioidaceae</taxon>
        <taxon>Nocardioides</taxon>
        <taxon>environmental samples</taxon>
    </lineage>
</organism>
<evidence type="ECO:0000313" key="1">
    <source>
        <dbReference type="EMBL" id="CAA9392890.1"/>
    </source>
</evidence>
<dbReference type="PANTHER" id="PTHR36454:SF1">
    <property type="entry name" value="DUF1015 DOMAIN-CONTAINING PROTEIN"/>
    <property type="match status" value="1"/>
</dbReference>
<reference evidence="1" key="1">
    <citation type="submission" date="2020-02" db="EMBL/GenBank/DDBJ databases">
        <authorList>
            <person name="Meier V. D."/>
        </authorList>
    </citation>
    <scope>NUCLEOTIDE SEQUENCE</scope>
    <source>
        <strain evidence="1">AVDCRST_MAG32</strain>
    </source>
</reference>
<gene>
    <name evidence="1" type="ORF">AVDCRST_MAG32-2436</name>
</gene>
<dbReference type="PANTHER" id="PTHR36454">
    <property type="entry name" value="LMO2823 PROTEIN"/>
    <property type="match status" value="1"/>
</dbReference>
<name>A0A6J4NNV6_9ACTN</name>
<protein>
    <submittedName>
        <fullName evidence="1">Related to HTH domain of SpoOJ/ParA/ParB/repB family, involved in chromosome partitioning</fullName>
    </submittedName>
</protein>
<dbReference type="EMBL" id="CADCUM010000096">
    <property type="protein sequence ID" value="CAA9392890.1"/>
    <property type="molecule type" value="Genomic_DNA"/>
</dbReference>
<proteinExistence type="predicted"/>
<dbReference type="Pfam" id="PF06245">
    <property type="entry name" value="DUF1015"/>
    <property type="match status" value="1"/>
</dbReference>
<sequence>MDFATVVPPYVAKPLQLRPFRAVMLAPRSVGDPASARTLSRPYRDDADRLAEWISSGRASRDEAPALYLHEYTAGGLTVRGLVGALDVARRAHDAPSRAVWPHEAVHPEQAAELATRMQRLDLNPAPILLVHDGSDALRTLVADAAQPSPAWTYVDRADQRHRIWTIRDPHLLHAIEAELATSHCLLADGHHRYAAYLALQERHPGTPWDCGLAMLVDQRDTPLFLGAIHRTLAGAGLGVLEQVARAQGAQVDVLPRHAALSALDTQTAVATDGSTWMSIRPMHRPDRAIVEWLHHDLVSGLPEAPTIAHHHHVEDALGAAGPANPAVLLPSPAFGDVRAIVETGRLLPEKATSFQPKPSVGVLMRPVHDG</sequence>
<accession>A0A6J4NNV6</accession>